<dbReference type="InterPro" id="IPR000909">
    <property type="entry name" value="PLipase_C_PInositol-sp_X_dom"/>
</dbReference>
<keyword evidence="7" id="KW-0175">Coiled coil</keyword>
<dbReference type="SMART" id="SM00148">
    <property type="entry name" value="PLCXc"/>
    <property type="match status" value="1"/>
</dbReference>
<dbReference type="AlphaFoldDB" id="A0ABD6SAM5"/>
<dbReference type="InterPro" id="IPR017946">
    <property type="entry name" value="PLC-like_Pdiesterase_TIM-brl"/>
</dbReference>
<dbReference type="EMBL" id="NTYF01000037">
    <property type="protein sequence ID" value="PER53811.1"/>
    <property type="molecule type" value="Genomic_DNA"/>
</dbReference>
<dbReference type="PROSITE" id="PS50231">
    <property type="entry name" value="RICIN_B_LECTIN"/>
    <property type="match status" value="1"/>
</dbReference>
<sequence>MWRNHQQISNFNRPEVDVKDIYDPCIRYWEPGFSDCPTTPHRDRPMNLYRWMNDISDDKRLSDLSIPGTHDTMATRATMPSDPPFTETQTLSLWNQMATGIRFLDIRLKYENGALACYHGIIWLGKYFGDVLDSVKRYLDSYPSETIYMRILQENSNAAVPDFLSAVRRYANSLPSGRHYTGGVTDQNPTLAQTRGKVVFCIDVLGYSQSTYGDLGINFNGYSFYKTTSDDLKKGEEKVQEVQQNLHIANNRGASNSTRAYVVGLTANRAKYVDLNGTPLLIARYVNPRIYDYFIDQNFNYVGIVLADYPGWGLISQIINKNFERFLIVNGVFQIVTALNNSSVLDVNPNYNVTLWSNSGGNHQKWEFIPYMREIHLIRNIAYPNLYLSVNSANNVIAAPRNQLQHWLQWWRMERFQDGYRIIHVDSNNALDVAFNESKNGTNIIVYNSHPLNTNSRNQTFFIR</sequence>
<dbReference type="RefSeq" id="WP_098317218.1">
    <property type="nucleotide sequence ID" value="NZ_NTYF01000037.1"/>
</dbReference>
<keyword evidence="4" id="KW-0443">Lipid metabolism</keyword>
<organism evidence="10 11">
    <name type="scientific">Bacillus thuringiensis</name>
    <dbReference type="NCBI Taxonomy" id="1428"/>
    <lineage>
        <taxon>Bacteria</taxon>
        <taxon>Bacillati</taxon>
        <taxon>Bacillota</taxon>
        <taxon>Bacilli</taxon>
        <taxon>Bacillales</taxon>
        <taxon>Bacillaceae</taxon>
        <taxon>Bacillus</taxon>
        <taxon>Bacillus cereus group</taxon>
    </lineage>
</organism>
<proteinExistence type="predicted"/>
<dbReference type="PANTHER" id="PTHR13593">
    <property type="match status" value="1"/>
</dbReference>
<gene>
    <name evidence="10" type="ORF">CN495_12325</name>
</gene>
<evidence type="ECO:0000256" key="3">
    <source>
        <dbReference type="ARBA" id="ARBA00019758"/>
    </source>
</evidence>
<comment type="catalytic activity">
    <reaction evidence="1">
        <text>a 1,2-diacyl-sn-glycero-3-phospho-(1D-myo-inositol) = 1D-myo-inositol 1,2-cyclic phosphate + a 1,2-diacyl-sn-glycerol</text>
        <dbReference type="Rhea" id="RHEA:17093"/>
        <dbReference type="ChEBI" id="CHEBI:17815"/>
        <dbReference type="ChEBI" id="CHEBI:57880"/>
        <dbReference type="ChEBI" id="CHEBI:58484"/>
        <dbReference type="EC" id="4.6.1.13"/>
    </reaction>
</comment>
<evidence type="ECO:0000313" key="10">
    <source>
        <dbReference type="EMBL" id="PER53811.1"/>
    </source>
</evidence>
<dbReference type="Gene3D" id="3.20.20.190">
    <property type="entry name" value="Phosphatidylinositol (PI) phosphodiesterase"/>
    <property type="match status" value="1"/>
</dbReference>
<dbReference type="InterPro" id="IPR035992">
    <property type="entry name" value="Ricin_B-like_lectins"/>
</dbReference>
<dbReference type="CDD" id="cd23445">
    <property type="entry name" value="beta-trefoil_Ricin_HA17-like"/>
    <property type="match status" value="1"/>
</dbReference>
<dbReference type="InterPro" id="IPR000772">
    <property type="entry name" value="Ricin_B_lectin"/>
</dbReference>
<protein>
    <recommendedName>
        <fullName evidence="3">1-phosphatidylinositol phosphodiesterase</fullName>
        <ecNumber evidence="2">4.6.1.13</ecNumber>
    </recommendedName>
    <alternativeName>
        <fullName evidence="5">Phosphatidylinositol diacylglycerol-lyase</fullName>
    </alternativeName>
    <alternativeName>
        <fullName evidence="6">Phosphatidylinositol-specific phospholipase C</fullName>
    </alternativeName>
</protein>
<comment type="caution">
    <text evidence="10">The sequence shown here is derived from an EMBL/GenBank/DDBJ whole genome shotgun (WGS) entry which is preliminary data.</text>
</comment>
<evidence type="ECO:0000259" key="8">
    <source>
        <dbReference type="SMART" id="SM00148"/>
    </source>
</evidence>
<accession>A0ABD6SAM5</accession>
<dbReference type="Proteomes" id="UP000219897">
    <property type="component" value="Unassembled WGS sequence"/>
</dbReference>
<reference evidence="10 11" key="1">
    <citation type="submission" date="2017-09" db="EMBL/GenBank/DDBJ databases">
        <title>Large-scale bioinformatics analysis of Bacillus genomes uncovers conserved roles of natural products in bacterial physiology.</title>
        <authorList>
            <consortium name="Agbiome Team Llc"/>
            <person name="Bleich R.M."/>
            <person name="Kirk G.J."/>
            <person name="Santa Maria K.C."/>
            <person name="Allen S.E."/>
            <person name="Farag S."/>
            <person name="Shank E.A."/>
            <person name="Bowers A."/>
        </authorList>
    </citation>
    <scope>NUCLEOTIDE SEQUENCE [LARGE SCALE GENOMIC DNA]</scope>
    <source>
        <strain evidence="10 11">AFS005140</strain>
    </source>
</reference>
<dbReference type="EC" id="4.6.1.13" evidence="2"/>
<dbReference type="Gene3D" id="2.80.10.50">
    <property type="match status" value="1"/>
</dbReference>
<dbReference type="GO" id="GO:0004436">
    <property type="term" value="F:phosphatidylinositol diacylglycerol-lyase activity"/>
    <property type="evidence" value="ECO:0007669"/>
    <property type="project" value="UniProtKB-EC"/>
</dbReference>
<evidence type="ECO:0000256" key="1">
    <source>
        <dbReference type="ARBA" id="ARBA00001316"/>
    </source>
</evidence>
<dbReference type="SUPFAM" id="SSF50370">
    <property type="entry name" value="Ricin B-like lectins"/>
    <property type="match status" value="1"/>
</dbReference>
<feature type="coiled-coil region" evidence="7">
    <location>
        <begin position="225"/>
        <end position="252"/>
    </location>
</feature>
<evidence type="ECO:0000259" key="9">
    <source>
        <dbReference type="SMART" id="SM00458"/>
    </source>
</evidence>
<name>A0ABD6SAM5_BACTU</name>
<evidence type="ECO:0000313" key="11">
    <source>
        <dbReference type="Proteomes" id="UP000219897"/>
    </source>
</evidence>
<evidence type="ECO:0000256" key="7">
    <source>
        <dbReference type="SAM" id="Coils"/>
    </source>
</evidence>
<evidence type="ECO:0000256" key="5">
    <source>
        <dbReference type="ARBA" id="ARBA00030474"/>
    </source>
</evidence>
<dbReference type="Pfam" id="PF00388">
    <property type="entry name" value="PI-PLC-X"/>
    <property type="match status" value="1"/>
</dbReference>
<evidence type="ECO:0000256" key="4">
    <source>
        <dbReference type="ARBA" id="ARBA00022963"/>
    </source>
</evidence>
<dbReference type="SMART" id="SM00458">
    <property type="entry name" value="RICIN"/>
    <property type="match status" value="1"/>
</dbReference>
<evidence type="ECO:0000256" key="2">
    <source>
        <dbReference type="ARBA" id="ARBA00012581"/>
    </source>
</evidence>
<evidence type="ECO:0000256" key="6">
    <source>
        <dbReference type="ARBA" id="ARBA00030782"/>
    </source>
</evidence>
<dbReference type="InterPro" id="IPR051057">
    <property type="entry name" value="PI-PLC_domain"/>
</dbReference>
<dbReference type="PROSITE" id="PS50007">
    <property type="entry name" value="PIPLC_X_DOMAIN"/>
    <property type="match status" value="1"/>
</dbReference>
<dbReference type="PANTHER" id="PTHR13593:SF113">
    <property type="entry name" value="SI:DKEY-266F7.9"/>
    <property type="match status" value="1"/>
</dbReference>
<feature type="domain" description="Phosphatidylinositol-specific phospholipase C X" evidence="8">
    <location>
        <begin position="56"/>
        <end position="203"/>
    </location>
</feature>
<feature type="domain" description="Ricin B lectin" evidence="9">
    <location>
        <begin position="330"/>
        <end position="464"/>
    </location>
</feature>
<dbReference type="SUPFAM" id="SSF51695">
    <property type="entry name" value="PLC-like phosphodiesterases"/>
    <property type="match status" value="1"/>
</dbReference>
<keyword evidence="4" id="KW-0442">Lipid degradation</keyword>
<dbReference type="GO" id="GO:0016042">
    <property type="term" value="P:lipid catabolic process"/>
    <property type="evidence" value="ECO:0007669"/>
    <property type="project" value="UniProtKB-KW"/>
</dbReference>